<feature type="transmembrane region" description="Helical" evidence="2">
    <location>
        <begin position="140"/>
        <end position="162"/>
    </location>
</feature>
<evidence type="ECO:0000256" key="2">
    <source>
        <dbReference type="SAM" id="Phobius"/>
    </source>
</evidence>
<dbReference type="EMBL" id="CP035758">
    <property type="protein sequence ID" value="QBD76106.1"/>
    <property type="molecule type" value="Genomic_DNA"/>
</dbReference>
<feature type="transmembrane region" description="Helical" evidence="2">
    <location>
        <begin position="33"/>
        <end position="52"/>
    </location>
</feature>
<keyword evidence="2" id="KW-1133">Transmembrane helix</keyword>
<dbReference type="InterPro" id="IPR000620">
    <property type="entry name" value="EamA_dom"/>
</dbReference>
<dbReference type="Pfam" id="PF00892">
    <property type="entry name" value="EamA"/>
    <property type="match status" value="2"/>
</dbReference>
<dbReference type="KEGG" id="kbs:EPA93_08825"/>
<proteinExistence type="inferred from homology"/>
<organism evidence="4 5">
    <name type="scientific">Ktedonosporobacter rubrisoli</name>
    <dbReference type="NCBI Taxonomy" id="2509675"/>
    <lineage>
        <taxon>Bacteria</taxon>
        <taxon>Bacillati</taxon>
        <taxon>Chloroflexota</taxon>
        <taxon>Ktedonobacteria</taxon>
        <taxon>Ktedonobacterales</taxon>
        <taxon>Ktedonosporobacteraceae</taxon>
        <taxon>Ktedonosporobacter</taxon>
    </lineage>
</organism>
<feature type="transmembrane region" description="Helical" evidence="2">
    <location>
        <begin position="174"/>
        <end position="193"/>
    </location>
</feature>
<name>A0A4P6JN20_KTERU</name>
<feature type="transmembrane region" description="Helical" evidence="2">
    <location>
        <begin position="234"/>
        <end position="254"/>
    </location>
</feature>
<evidence type="ECO:0000313" key="4">
    <source>
        <dbReference type="EMBL" id="QBD76106.1"/>
    </source>
</evidence>
<feature type="transmembrane region" description="Helical" evidence="2">
    <location>
        <begin position="115"/>
        <end position="134"/>
    </location>
</feature>
<dbReference type="Proteomes" id="UP000290365">
    <property type="component" value="Chromosome"/>
</dbReference>
<feature type="transmembrane region" description="Helical" evidence="2">
    <location>
        <begin position="86"/>
        <end position="108"/>
    </location>
</feature>
<feature type="transmembrane region" description="Helical" evidence="2">
    <location>
        <begin position="205"/>
        <end position="227"/>
    </location>
</feature>
<protein>
    <submittedName>
        <fullName evidence="4">DMT family transporter</fullName>
    </submittedName>
</protein>
<reference evidence="4 5" key="1">
    <citation type="submission" date="2019-01" db="EMBL/GenBank/DDBJ databases">
        <title>Ktedonosporobacter rubrisoli SCAWS-G2.</title>
        <authorList>
            <person name="Huang Y."/>
            <person name="Yan B."/>
        </authorList>
    </citation>
    <scope>NUCLEOTIDE SEQUENCE [LARGE SCALE GENOMIC DNA]</scope>
    <source>
        <strain evidence="4 5">SCAWS-G2</strain>
    </source>
</reference>
<dbReference type="PANTHER" id="PTHR22911">
    <property type="entry name" value="ACYL-MALONYL CONDENSING ENZYME-RELATED"/>
    <property type="match status" value="1"/>
</dbReference>
<feature type="transmembrane region" description="Helical" evidence="2">
    <location>
        <begin position="260"/>
        <end position="277"/>
    </location>
</feature>
<feature type="domain" description="EamA" evidence="3">
    <location>
        <begin position="149"/>
        <end position="277"/>
    </location>
</feature>
<feature type="transmembrane region" description="Helical" evidence="2">
    <location>
        <begin position="59"/>
        <end position="80"/>
    </location>
</feature>
<keyword evidence="2" id="KW-0472">Membrane</keyword>
<dbReference type="OrthoDB" id="5417329at2"/>
<accession>A0A4P6JN20</accession>
<dbReference type="PANTHER" id="PTHR22911:SF137">
    <property type="entry name" value="SOLUTE CARRIER FAMILY 35 MEMBER G2-RELATED"/>
    <property type="match status" value="1"/>
</dbReference>
<evidence type="ECO:0000256" key="1">
    <source>
        <dbReference type="ARBA" id="ARBA00007362"/>
    </source>
</evidence>
<gene>
    <name evidence="4" type="ORF">EPA93_08825</name>
</gene>
<dbReference type="SUPFAM" id="SSF103481">
    <property type="entry name" value="Multidrug resistance efflux transporter EmrE"/>
    <property type="match status" value="2"/>
</dbReference>
<feature type="domain" description="EamA" evidence="3">
    <location>
        <begin position="1"/>
        <end position="132"/>
    </location>
</feature>
<keyword evidence="2" id="KW-0812">Transmembrane</keyword>
<evidence type="ECO:0000313" key="5">
    <source>
        <dbReference type="Proteomes" id="UP000290365"/>
    </source>
</evidence>
<evidence type="ECO:0000259" key="3">
    <source>
        <dbReference type="Pfam" id="PF00892"/>
    </source>
</evidence>
<dbReference type="AlphaFoldDB" id="A0A4P6JN20"/>
<comment type="similarity">
    <text evidence="1">Belongs to the EamA transporter family.</text>
</comment>
<dbReference type="RefSeq" id="WP_129886701.1">
    <property type="nucleotide sequence ID" value="NZ_CP035758.1"/>
</dbReference>
<keyword evidence="5" id="KW-1185">Reference proteome</keyword>
<sequence>MGILFGLLAAVCFALADFVVTHATRHVGVLQALFAIQLFGVLVVGAVLIIMQAPPPGSLAVWALMGGISLINFVGTLLLYRAFAIGTLSLVSPIASGFAVVTAVLALASGERPPILTLVGTSALIVGVIVVARARGVAGASSLAGLPEALGASICLGIYFWALNRITPTLGAIWPVWTTRLVQLLCAFPILSIRGPFMLRKTWQAAPLLLLAAIFDSGALLAFNLGIGQTYTTIATALTSLYSAVTVLLAWLFLRERLTIGQWMGVGAILLGVLMVSI</sequence>
<dbReference type="InterPro" id="IPR037185">
    <property type="entry name" value="EmrE-like"/>
</dbReference>
<dbReference type="GO" id="GO:0016020">
    <property type="term" value="C:membrane"/>
    <property type="evidence" value="ECO:0007669"/>
    <property type="project" value="InterPro"/>
</dbReference>